<reference evidence="2 3" key="1">
    <citation type="journal article" date="2014" name="Genome Biol.">
        <title>Transcriptome and methylome profiling reveals relics of genome dominance in the mesopolyploid Brassica oleracea.</title>
        <authorList>
            <person name="Parkin I.A."/>
            <person name="Koh C."/>
            <person name="Tang H."/>
            <person name="Robinson S.J."/>
            <person name="Kagale S."/>
            <person name="Clarke W.E."/>
            <person name="Town C.D."/>
            <person name="Nixon J."/>
            <person name="Krishnakumar V."/>
            <person name="Bidwell S.L."/>
            <person name="Denoeud F."/>
            <person name="Belcram H."/>
            <person name="Links M.G."/>
            <person name="Just J."/>
            <person name="Clarke C."/>
            <person name="Bender T."/>
            <person name="Huebert T."/>
            <person name="Mason A.S."/>
            <person name="Pires J.C."/>
            <person name="Barker G."/>
            <person name="Moore J."/>
            <person name="Walley P.G."/>
            <person name="Manoli S."/>
            <person name="Batley J."/>
            <person name="Edwards D."/>
            <person name="Nelson M.N."/>
            <person name="Wang X."/>
            <person name="Paterson A.H."/>
            <person name="King G."/>
            <person name="Bancroft I."/>
            <person name="Chalhoub B."/>
            <person name="Sharpe A.G."/>
        </authorList>
    </citation>
    <scope>NUCLEOTIDE SEQUENCE</scope>
    <source>
        <strain evidence="2 3">cv. TO1000</strain>
    </source>
</reference>
<keyword evidence="1" id="KW-1133">Transmembrane helix</keyword>
<keyword evidence="1" id="KW-0812">Transmembrane</keyword>
<feature type="transmembrane region" description="Helical" evidence="1">
    <location>
        <begin position="111"/>
        <end position="133"/>
    </location>
</feature>
<evidence type="ECO:0000256" key="1">
    <source>
        <dbReference type="SAM" id="Phobius"/>
    </source>
</evidence>
<protein>
    <submittedName>
        <fullName evidence="2">Uncharacterized protein</fullName>
    </submittedName>
</protein>
<accession>A0A0D3CFX1</accession>
<name>A0A0D3CFX1_BRAOL</name>
<reference evidence="2" key="2">
    <citation type="submission" date="2015-03" db="UniProtKB">
        <authorList>
            <consortium name="EnsemblPlants"/>
        </authorList>
    </citation>
    <scope>IDENTIFICATION</scope>
</reference>
<dbReference type="OMA" id="NMIRNRG"/>
<proteinExistence type="predicted"/>
<organism evidence="2 3">
    <name type="scientific">Brassica oleracea var. oleracea</name>
    <dbReference type="NCBI Taxonomy" id="109376"/>
    <lineage>
        <taxon>Eukaryota</taxon>
        <taxon>Viridiplantae</taxon>
        <taxon>Streptophyta</taxon>
        <taxon>Embryophyta</taxon>
        <taxon>Tracheophyta</taxon>
        <taxon>Spermatophyta</taxon>
        <taxon>Magnoliopsida</taxon>
        <taxon>eudicotyledons</taxon>
        <taxon>Gunneridae</taxon>
        <taxon>Pentapetalae</taxon>
        <taxon>rosids</taxon>
        <taxon>malvids</taxon>
        <taxon>Brassicales</taxon>
        <taxon>Brassicaceae</taxon>
        <taxon>Brassiceae</taxon>
        <taxon>Brassica</taxon>
    </lineage>
</organism>
<dbReference type="HOGENOM" id="CLU_1901593_0_0_1"/>
<dbReference type="Gramene" id="Bo5g076490.1">
    <property type="protein sequence ID" value="Bo5g076490.1"/>
    <property type="gene ID" value="Bo5g076490"/>
</dbReference>
<dbReference type="Proteomes" id="UP000032141">
    <property type="component" value="Chromosome C5"/>
</dbReference>
<dbReference type="EnsemblPlants" id="Bo5g076490.1">
    <property type="protein sequence ID" value="Bo5g076490.1"/>
    <property type="gene ID" value="Bo5g076490"/>
</dbReference>
<sequence length="134" mass="15366">STSSLILFAAIEAAAQRPNLLLGFDNSCEDEANILFKLRRKNKSNAYEAISEEVPEAFEAEKEEIEAPVEEKSKKEKKVLKEKPIRNMIRNRGGLETLPRLMRKRKKQTNYMVWAAPAAVVVLMLLDLGYYYVF</sequence>
<evidence type="ECO:0000313" key="2">
    <source>
        <dbReference type="EnsemblPlants" id="Bo5g076490.1"/>
    </source>
</evidence>
<evidence type="ECO:0000313" key="3">
    <source>
        <dbReference type="Proteomes" id="UP000032141"/>
    </source>
</evidence>
<keyword evidence="3" id="KW-1185">Reference proteome</keyword>
<dbReference type="AlphaFoldDB" id="A0A0D3CFX1"/>
<keyword evidence="1" id="KW-0472">Membrane</keyword>